<accession>A0A2H1VDC9</accession>
<protein>
    <submittedName>
        <fullName evidence="3">SFRICE_007018</fullName>
    </submittedName>
</protein>
<feature type="region of interest" description="Disordered" evidence="1">
    <location>
        <begin position="64"/>
        <end position="85"/>
    </location>
</feature>
<proteinExistence type="predicted"/>
<evidence type="ECO:0000256" key="2">
    <source>
        <dbReference type="SAM" id="SignalP"/>
    </source>
</evidence>
<sequence length="85" mass="9732">MLHLWCFEYLWAAAIAYHQEFHQNKKAIRYTLKYLVQEEKNNVRAVTHAAVGANYTRDEVMAAETEQKLSESTSGSGTVMGKNDH</sequence>
<evidence type="ECO:0000256" key="1">
    <source>
        <dbReference type="SAM" id="MobiDB-lite"/>
    </source>
</evidence>
<organism evidence="3">
    <name type="scientific">Spodoptera frugiperda</name>
    <name type="common">Fall armyworm</name>
    <dbReference type="NCBI Taxonomy" id="7108"/>
    <lineage>
        <taxon>Eukaryota</taxon>
        <taxon>Metazoa</taxon>
        <taxon>Ecdysozoa</taxon>
        <taxon>Arthropoda</taxon>
        <taxon>Hexapoda</taxon>
        <taxon>Insecta</taxon>
        <taxon>Pterygota</taxon>
        <taxon>Neoptera</taxon>
        <taxon>Endopterygota</taxon>
        <taxon>Lepidoptera</taxon>
        <taxon>Glossata</taxon>
        <taxon>Ditrysia</taxon>
        <taxon>Noctuoidea</taxon>
        <taxon>Noctuidae</taxon>
        <taxon>Amphipyrinae</taxon>
        <taxon>Spodoptera</taxon>
    </lineage>
</organism>
<dbReference type="AlphaFoldDB" id="A0A2H1VDC9"/>
<keyword evidence="2" id="KW-0732">Signal</keyword>
<reference evidence="3" key="1">
    <citation type="submission" date="2016-07" db="EMBL/GenBank/DDBJ databases">
        <authorList>
            <person name="Bretaudeau A."/>
        </authorList>
    </citation>
    <scope>NUCLEOTIDE SEQUENCE</scope>
    <source>
        <strain evidence="3">Rice</strain>
        <tissue evidence="3">Whole body</tissue>
    </source>
</reference>
<gene>
    <name evidence="3" type="ORF">SFRICE_007018</name>
</gene>
<name>A0A2H1VDC9_SPOFR</name>
<dbReference type="EMBL" id="ODYU01001945">
    <property type="protein sequence ID" value="SOQ38849.1"/>
    <property type="molecule type" value="Genomic_DNA"/>
</dbReference>
<feature type="chain" id="PRO_5013964299" evidence="2">
    <location>
        <begin position="17"/>
        <end position="85"/>
    </location>
</feature>
<feature type="signal peptide" evidence="2">
    <location>
        <begin position="1"/>
        <end position="16"/>
    </location>
</feature>
<evidence type="ECO:0000313" key="3">
    <source>
        <dbReference type="EMBL" id="SOQ38849.1"/>
    </source>
</evidence>